<dbReference type="Pfam" id="PF10649">
    <property type="entry name" value="DUF2478"/>
    <property type="match status" value="1"/>
</dbReference>
<organism evidence="1">
    <name type="scientific">Rhodopseudomonas palustris (strain BisA53)</name>
    <dbReference type="NCBI Taxonomy" id="316055"/>
    <lineage>
        <taxon>Bacteria</taxon>
        <taxon>Pseudomonadati</taxon>
        <taxon>Pseudomonadota</taxon>
        <taxon>Alphaproteobacteria</taxon>
        <taxon>Hyphomicrobiales</taxon>
        <taxon>Nitrobacteraceae</taxon>
        <taxon>Rhodopseudomonas</taxon>
    </lineage>
</organism>
<accession>Q07I03</accession>
<dbReference type="InterPro" id="IPR018912">
    <property type="entry name" value="DUF2478"/>
</dbReference>
<dbReference type="KEGG" id="rpe:RPE_4511"/>
<dbReference type="InterPro" id="IPR027417">
    <property type="entry name" value="P-loop_NTPase"/>
</dbReference>
<dbReference type="eggNOG" id="COG1618">
    <property type="taxonomic scope" value="Bacteria"/>
</dbReference>
<protein>
    <recommendedName>
        <fullName evidence="2">DUF2478 domain-containing protein</fullName>
    </recommendedName>
</protein>
<dbReference type="HOGENOM" id="CLU_106681_0_0_5"/>
<evidence type="ECO:0008006" key="2">
    <source>
        <dbReference type="Google" id="ProtNLM"/>
    </source>
</evidence>
<dbReference type="EMBL" id="CP000463">
    <property type="protein sequence ID" value="ABJ08431.1"/>
    <property type="molecule type" value="Genomic_DNA"/>
</dbReference>
<dbReference type="Gene3D" id="3.40.50.300">
    <property type="entry name" value="P-loop containing nucleotide triphosphate hydrolases"/>
    <property type="match status" value="1"/>
</dbReference>
<dbReference type="STRING" id="316055.RPE_4511"/>
<dbReference type="AlphaFoldDB" id="Q07I03"/>
<name>Q07I03_RHOP5</name>
<gene>
    <name evidence="1" type="ordered locus">RPE_4511</name>
</gene>
<proteinExistence type="predicted"/>
<evidence type="ECO:0000313" key="1">
    <source>
        <dbReference type="EMBL" id="ABJ08431.1"/>
    </source>
</evidence>
<reference evidence="1" key="1">
    <citation type="submission" date="2006-09" db="EMBL/GenBank/DDBJ databases">
        <title>Complete sequence of Rhodopseudomonas palustris BisA53.</title>
        <authorList>
            <consortium name="US DOE Joint Genome Institute"/>
            <person name="Copeland A."/>
            <person name="Lucas S."/>
            <person name="Lapidus A."/>
            <person name="Barry K."/>
            <person name="Detter J.C."/>
            <person name="Glavina del Rio T."/>
            <person name="Hammon N."/>
            <person name="Israni S."/>
            <person name="Dalin E."/>
            <person name="Tice H."/>
            <person name="Pitluck S."/>
            <person name="Chain P."/>
            <person name="Malfatti S."/>
            <person name="Shin M."/>
            <person name="Vergez L."/>
            <person name="Schmutz J."/>
            <person name="Larimer F."/>
            <person name="Land M."/>
            <person name="Hauser L."/>
            <person name="Pelletier D.A."/>
            <person name="Kyrpides N."/>
            <person name="Kim E."/>
            <person name="Harwood C.S."/>
            <person name="Oda Y."/>
            <person name="Richardson P."/>
        </authorList>
    </citation>
    <scope>NUCLEOTIDE SEQUENCE [LARGE SCALE GENOMIC DNA]</scope>
    <source>
        <strain evidence="1">BisA53</strain>
    </source>
</reference>
<sequence>MRMFRLSRAPGSPAILAIVYADGGVAGSFIANLGYRLRDAGVAVAGVVPYRSSTPRNGKCGIEVEELASRLVLQLAEDENPQPFGCRVDPEAISEAAALISSSLRKAPNVVIFNKFGKLEAEGGGLRETIAEAIQLGIPVIAGVPRRHIGTFRELTEGLAEETQVDTPRIYQWLAARKMVVDCERPAIPGHPSIIRAAS</sequence>